<evidence type="ECO:0000313" key="2">
    <source>
        <dbReference type="EMBL" id="SVA03346.1"/>
    </source>
</evidence>
<evidence type="ECO:0000259" key="1">
    <source>
        <dbReference type="Pfam" id="PF00391"/>
    </source>
</evidence>
<gene>
    <name evidence="2" type="ORF">METZ01_LOCUS56200</name>
</gene>
<dbReference type="EMBL" id="UINC01003098">
    <property type="protein sequence ID" value="SVA03346.1"/>
    <property type="molecule type" value="Genomic_DNA"/>
</dbReference>
<feature type="domain" description="PEP-utilising enzyme mobile" evidence="1">
    <location>
        <begin position="39"/>
        <end position="105"/>
    </location>
</feature>
<dbReference type="AlphaFoldDB" id="A0A381SHA7"/>
<name>A0A381SHA7_9ZZZZ</name>
<dbReference type="Pfam" id="PF00391">
    <property type="entry name" value="PEP-utilizers"/>
    <property type="match status" value="1"/>
</dbReference>
<dbReference type="InterPro" id="IPR008279">
    <property type="entry name" value="PEP-util_enz_mobile_dom"/>
</dbReference>
<sequence>VSEVGRGQKTYDFGTARGRWVRLEGPDDVLGLMDAGAEGLVAVVRDAGATFLGPVFDELAGVVCTGGTIRSHIGIVSREYRVPGVVATVLSEEPDEGAEVELDATGPDGVVRLVGG</sequence>
<accession>A0A381SHA7</accession>
<proteinExistence type="predicted"/>
<dbReference type="SUPFAM" id="SSF52009">
    <property type="entry name" value="Phosphohistidine domain"/>
    <property type="match status" value="1"/>
</dbReference>
<dbReference type="Gene3D" id="3.50.30.10">
    <property type="entry name" value="Phosphohistidine domain"/>
    <property type="match status" value="1"/>
</dbReference>
<dbReference type="GO" id="GO:0016772">
    <property type="term" value="F:transferase activity, transferring phosphorus-containing groups"/>
    <property type="evidence" value="ECO:0007669"/>
    <property type="project" value="InterPro"/>
</dbReference>
<protein>
    <recommendedName>
        <fullName evidence="1">PEP-utilising enzyme mobile domain-containing protein</fullName>
    </recommendedName>
</protein>
<organism evidence="2">
    <name type="scientific">marine metagenome</name>
    <dbReference type="NCBI Taxonomy" id="408172"/>
    <lineage>
        <taxon>unclassified sequences</taxon>
        <taxon>metagenomes</taxon>
        <taxon>ecological metagenomes</taxon>
    </lineage>
</organism>
<dbReference type="InterPro" id="IPR036637">
    <property type="entry name" value="Phosphohistidine_dom_sf"/>
</dbReference>
<feature type="non-terminal residue" evidence="2">
    <location>
        <position position="1"/>
    </location>
</feature>
<reference evidence="2" key="1">
    <citation type="submission" date="2018-05" db="EMBL/GenBank/DDBJ databases">
        <authorList>
            <person name="Lanie J.A."/>
            <person name="Ng W.-L."/>
            <person name="Kazmierczak K.M."/>
            <person name="Andrzejewski T.M."/>
            <person name="Davidsen T.M."/>
            <person name="Wayne K.J."/>
            <person name="Tettelin H."/>
            <person name="Glass J.I."/>
            <person name="Rusch D."/>
            <person name="Podicherti R."/>
            <person name="Tsui H.-C.T."/>
            <person name="Winkler M.E."/>
        </authorList>
    </citation>
    <scope>NUCLEOTIDE SEQUENCE</scope>
</reference>